<organism evidence="7 8">
    <name type="scientific">Eleusine coracana subsp. coracana</name>
    <dbReference type="NCBI Taxonomy" id="191504"/>
    <lineage>
        <taxon>Eukaryota</taxon>
        <taxon>Viridiplantae</taxon>
        <taxon>Streptophyta</taxon>
        <taxon>Embryophyta</taxon>
        <taxon>Tracheophyta</taxon>
        <taxon>Spermatophyta</taxon>
        <taxon>Magnoliopsida</taxon>
        <taxon>Liliopsida</taxon>
        <taxon>Poales</taxon>
        <taxon>Poaceae</taxon>
        <taxon>PACMAD clade</taxon>
        <taxon>Chloridoideae</taxon>
        <taxon>Cynodonteae</taxon>
        <taxon>Eleusininae</taxon>
        <taxon>Eleusine</taxon>
    </lineage>
</organism>
<comment type="caution">
    <text evidence="7">The sequence shown here is derived from an EMBL/GenBank/DDBJ whole genome shotgun (WGS) entry which is preliminary data.</text>
</comment>
<feature type="transmembrane region" description="Helical" evidence="6">
    <location>
        <begin position="26"/>
        <end position="49"/>
    </location>
</feature>
<reference evidence="7" key="2">
    <citation type="submission" date="2021-12" db="EMBL/GenBank/DDBJ databases">
        <title>Resequencing data analysis of finger millet.</title>
        <authorList>
            <person name="Hatakeyama M."/>
            <person name="Aluri S."/>
            <person name="Balachadran M.T."/>
            <person name="Sivarajan S.R."/>
            <person name="Poveda L."/>
            <person name="Shimizu-Inatsugi R."/>
            <person name="Schlapbach R."/>
            <person name="Sreeman S.M."/>
            <person name="Shimizu K.K."/>
        </authorList>
    </citation>
    <scope>NUCLEOTIDE SEQUENCE</scope>
</reference>
<dbReference type="Proteomes" id="UP001054889">
    <property type="component" value="Unassembled WGS sequence"/>
</dbReference>
<dbReference type="AlphaFoldDB" id="A0AAV5ENE3"/>
<dbReference type="EMBL" id="BQKI01000076">
    <property type="protein sequence ID" value="GJN23800.1"/>
    <property type="molecule type" value="Genomic_DNA"/>
</dbReference>
<comment type="subcellular location">
    <subcellularLocation>
        <location evidence="1">Cell membrane</location>
        <topology evidence="1">Multi-pass membrane protein</topology>
    </subcellularLocation>
</comment>
<evidence type="ECO:0000313" key="7">
    <source>
        <dbReference type="EMBL" id="GJN23800.1"/>
    </source>
</evidence>
<keyword evidence="3 6" id="KW-1133">Transmembrane helix</keyword>
<feature type="region of interest" description="Disordered" evidence="5">
    <location>
        <begin position="191"/>
        <end position="216"/>
    </location>
</feature>
<evidence type="ECO:0000256" key="6">
    <source>
        <dbReference type="SAM" id="Phobius"/>
    </source>
</evidence>
<dbReference type="Pfam" id="PF02535">
    <property type="entry name" value="Zip"/>
    <property type="match status" value="1"/>
</dbReference>
<dbReference type="InterPro" id="IPR003689">
    <property type="entry name" value="ZIP"/>
</dbReference>
<reference evidence="7" key="1">
    <citation type="journal article" date="2018" name="DNA Res.">
        <title>Multiple hybrid de novo genome assembly of finger millet, an orphan allotetraploid crop.</title>
        <authorList>
            <person name="Hatakeyama M."/>
            <person name="Aluri S."/>
            <person name="Balachadran M.T."/>
            <person name="Sivarajan S.R."/>
            <person name="Patrignani A."/>
            <person name="Gruter S."/>
            <person name="Poveda L."/>
            <person name="Shimizu-Inatsugi R."/>
            <person name="Baeten J."/>
            <person name="Francoijs K.J."/>
            <person name="Nataraja K.N."/>
            <person name="Reddy Y.A.N."/>
            <person name="Phadnis S."/>
            <person name="Ravikumar R.L."/>
            <person name="Schlapbach R."/>
            <person name="Sreeman S.M."/>
            <person name="Shimizu K.K."/>
        </authorList>
    </citation>
    <scope>NUCLEOTIDE SEQUENCE</scope>
</reference>
<keyword evidence="8" id="KW-1185">Reference proteome</keyword>
<proteinExistence type="predicted"/>
<dbReference type="PANTHER" id="PTHR11040">
    <property type="entry name" value="ZINC/IRON TRANSPORTER"/>
    <property type="match status" value="1"/>
</dbReference>
<feature type="transmembrane region" description="Helical" evidence="6">
    <location>
        <begin position="111"/>
        <end position="131"/>
    </location>
</feature>
<keyword evidence="4 6" id="KW-0472">Membrane</keyword>
<evidence type="ECO:0000256" key="4">
    <source>
        <dbReference type="ARBA" id="ARBA00023136"/>
    </source>
</evidence>
<dbReference type="GO" id="GO:0005385">
    <property type="term" value="F:zinc ion transmembrane transporter activity"/>
    <property type="evidence" value="ECO:0007669"/>
    <property type="project" value="TreeGrafter"/>
</dbReference>
<feature type="region of interest" description="Disordered" evidence="5">
    <location>
        <begin position="144"/>
        <end position="171"/>
    </location>
</feature>
<evidence type="ECO:0000256" key="3">
    <source>
        <dbReference type="ARBA" id="ARBA00022989"/>
    </source>
</evidence>
<dbReference type="GO" id="GO:0005886">
    <property type="term" value="C:plasma membrane"/>
    <property type="evidence" value="ECO:0007669"/>
    <property type="project" value="UniProtKB-SubCell"/>
</dbReference>
<evidence type="ECO:0000256" key="5">
    <source>
        <dbReference type="SAM" id="MobiDB-lite"/>
    </source>
</evidence>
<evidence type="ECO:0000256" key="1">
    <source>
        <dbReference type="ARBA" id="ARBA00004651"/>
    </source>
</evidence>
<evidence type="ECO:0000256" key="2">
    <source>
        <dbReference type="ARBA" id="ARBA00022692"/>
    </source>
</evidence>
<evidence type="ECO:0000313" key="8">
    <source>
        <dbReference type="Proteomes" id="UP001054889"/>
    </source>
</evidence>
<name>A0AAV5ENE3_ELECO</name>
<sequence length="298" mass="31993">MHVLPDSFNDLTSPCLPRNPWREFPFTTFVAMLAAVLTLLVDSLMLTFYNRRRKGNDSPPPVHAGQYCHGHDAGIVVVETETVPRPDDADNKDQVVDVEASKKKQLLRNRVIVQVLELGIVVHSVVIGVGMGHGRVPEHLHDPPARGGAVLPPAVRGHGPGRLHPAGGVRRPGEVRAGVLLLDHDAVRGGAGAGAHQGVQRQQPHGARRGGPAQRGLRGAAALHGARGPVGCGLHGAQAAVQRQAPARLLPRRAPRRRRHVHHGQVGVICCVYISDVRSLLICVYVRFACSPSCCCRT</sequence>
<dbReference type="PANTHER" id="PTHR11040:SF41">
    <property type="entry name" value="ZINC TRANSPORTER 7"/>
    <property type="match status" value="1"/>
</dbReference>
<protein>
    <submittedName>
        <fullName evidence="7">Uncharacterized protein</fullName>
    </submittedName>
</protein>
<gene>
    <name evidence="7" type="primary">gb11481</name>
    <name evidence="7" type="ORF">PR202_gb11481</name>
</gene>
<accession>A0AAV5ENE3</accession>
<feature type="compositionally biased region" description="Low complexity" evidence="5">
    <location>
        <begin position="196"/>
        <end position="216"/>
    </location>
</feature>
<keyword evidence="2 6" id="KW-0812">Transmembrane</keyword>